<evidence type="ECO:0000313" key="2">
    <source>
        <dbReference type="EMBL" id="MDC2890207.1"/>
    </source>
</evidence>
<feature type="transmembrane region" description="Helical" evidence="1">
    <location>
        <begin position="267"/>
        <end position="292"/>
    </location>
</feature>
<keyword evidence="1" id="KW-0472">Membrane</keyword>
<dbReference type="InterPro" id="IPR027463">
    <property type="entry name" value="AcrB_DN_DC_subdom"/>
</dbReference>
<dbReference type="Gene3D" id="1.20.1640.10">
    <property type="entry name" value="Multidrug efflux transporter AcrB transmembrane domain"/>
    <property type="match status" value="1"/>
</dbReference>
<dbReference type="SUPFAM" id="SSF82866">
    <property type="entry name" value="Multidrug efflux transporter AcrB transmembrane domain"/>
    <property type="match status" value="1"/>
</dbReference>
<reference evidence="2 3" key="1">
    <citation type="submission" date="2023-01" db="EMBL/GenBank/DDBJ databases">
        <title>Psychrosphaera sp. nov., isolated from marine algae.</title>
        <authorList>
            <person name="Bayburt H."/>
            <person name="Choi B.J."/>
            <person name="Kim J.M."/>
            <person name="Choi D.G."/>
            <person name="Jeon C.O."/>
        </authorList>
    </citation>
    <scope>NUCLEOTIDE SEQUENCE [LARGE SCALE GENOMIC DNA]</scope>
    <source>
        <strain evidence="2 3">G1-22</strain>
    </source>
</reference>
<sequence length="311" mass="35286">MGINLRDISRQVKQAYFGQEVQRLPKVGGDVRVKVMYSRFERESIDTLQNLKIRSKDGRTIPLMAIVDVEIRAGIQRIIRRDGFKSGYVYAEYSGEDQRALNIDVRENYIPEWQKRHPQVSFGRGERMQEENEFRQTVIVLEGLALMVAYMLMAIAFRSYSQPLLIMSAIPFGVLGALMGHLIHDISFGMFSMLGILAASGVVINDNLVLVDAINRFREKGLSFKDAVFRACRTRFRPIILTSMTTFIGLMPMLAAESVQAKFLVPMVVSLAYGVLAATIVTLIFVPCVYWLTTDCIQGWQKLRTKLIESK</sequence>
<comment type="caution">
    <text evidence="2">The sequence shown here is derived from an EMBL/GenBank/DDBJ whole genome shotgun (WGS) entry which is preliminary data.</text>
</comment>
<dbReference type="Pfam" id="PF00873">
    <property type="entry name" value="ACR_tran"/>
    <property type="match status" value="1"/>
</dbReference>
<proteinExistence type="predicted"/>
<gene>
    <name evidence="2" type="ORF">PN838_17365</name>
</gene>
<feature type="transmembrane region" description="Helical" evidence="1">
    <location>
        <begin position="236"/>
        <end position="255"/>
    </location>
</feature>
<dbReference type="SUPFAM" id="SSF82714">
    <property type="entry name" value="Multidrug efflux transporter AcrB TolC docking domain, DN and DC subdomains"/>
    <property type="match status" value="1"/>
</dbReference>
<dbReference type="Gene3D" id="3.30.70.1440">
    <property type="entry name" value="Multidrug efflux transporter AcrB pore domain"/>
    <property type="match status" value="1"/>
</dbReference>
<dbReference type="PANTHER" id="PTHR32063">
    <property type="match status" value="1"/>
</dbReference>
<name>A0ABT5FGI0_9GAMM</name>
<dbReference type="InterPro" id="IPR001036">
    <property type="entry name" value="Acrflvin-R"/>
</dbReference>
<organism evidence="2 3">
    <name type="scientific">Psychrosphaera algicola</name>
    <dbReference type="NCBI Taxonomy" id="3023714"/>
    <lineage>
        <taxon>Bacteria</taxon>
        <taxon>Pseudomonadati</taxon>
        <taxon>Pseudomonadota</taxon>
        <taxon>Gammaproteobacteria</taxon>
        <taxon>Alteromonadales</taxon>
        <taxon>Pseudoalteromonadaceae</taxon>
        <taxon>Psychrosphaera</taxon>
    </lineage>
</organism>
<keyword evidence="3" id="KW-1185">Reference proteome</keyword>
<evidence type="ECO:0000256" key="1">
    <source>
        <dbReference type="SAM" id="Phobius"/>
    </source>
</evidence>
<evidence type="ECO:0000313" key="3">
    <source>
        <dbReference type="Proteomes" id="UP001528411"/>
    </source>
</evidence>
<keyword evidence="1" id="KW-0812">Transmembrane</keyword>
<dbReference type="PANTHER" id="PTHR32063:SF33">
    <property type="entry name" value="RND SUPERFAMILY EFFLUX PUMP PERMEASE COMPONENT"/>
    <property type="match status" value="1"/>
</dbReference>
<dbReference type="EMBL" id="JAQOMS010000002">
    <property type="protein sequence ID" value="MDC2890207.1"/>
    <property type="molecule type" value="Genomic_DNA"/>
</dbReference>
<accession>A0ABT5FGI0</accession>
<keyword evidence="1" id="KW-1133">Transmembrane helix</keyword>
<protein>
    <submittedName>
        <fullName evidence="2">Efflux RND transporter permease subunit</fullName>
    </submittedName>
</protein>
<feature type="transmembrane region" description="Helical" evidence="1">
    <location>
        <begin position="190"/>
        <end position="215"/>
    </location>
</feature>
<dbReference type="Gene3D" id="3.30.2090.10">
    <property type="entry name" value="Multidrug efflux transporter AcrB TolC docking domain, DN and DC subdomains"/>
    <property type="match status" value="1"/>
</dbReference>
<feature type="transmembrane region" description="Helical" evidence="1">
    <location>
        <begin position="138"/>
        <end position="157"/>
    </location>
</feature>
<feature type="transmembrane region" description="Helical" evidence="1">
    <location>
        <begin position="164"/>
        <end position="184"/>
    </location>
</feature>
<dbReference type="RefSeq" id="WP_272181460.1">
    <property type="nucleotide sequence ID" value="NZ_JAQOMS010000002.1"/>
</dbReference>
<dbReference type="Proteomes" id="UP001528411">
    <property type="component" value="Unassembled WGS sequence"/>
</dbReference>